<protein>
    <submittedName>
        <fullName evidence="1">Uncharacterized protein</fullName>
    </submittedName>
</protein>
<name>A0A938XUE8_9FIRM</name>
<organism evidence="1 2">
    <name type="scientific">Halanaerobacter jeridensis</name>
    <dbReference type="NCBI Taxonomy" id="706427"/>
    <lineage>
        <taxon>Bacteria</taxon>
        <taxon>Bacillati</taxon>
        <taxon>Bacillota</taxon>
        <taxon>Clostridia</taxon>
        <taxon>Halanaerobiales</taxon>
        <taxon>Halobacteroidaceae</taxon>
        <taxon>Halanaerobacter</taxon>
    </lineage>
</organism>
<proteinExistence type="predicted"/>
<dbReference type="EMBL" id="JAFBDQ010000015">
    <property type="protein sequence ID" value="MBM7557710.1"/>
    <property type="molecule type" value="Genomic_DNA"/>
</dbReference>
<accession>A0A938XUE8</accession>
<dbReference type="AlphaFoldDB" id="A0A938XUE8"/>
<evidence type="ECO:0000313" key="1">
    <source>
        <dbReference type="EMBL" id="MBM7557710.1"/>
    </source>
</evidence>
<evidence type="ECO:0000313" key="2">
    <source>
        <dbReference type="Proteomes" id="UP000774000"/>
    </source>
</evidence>
<comment type="caution">
    <text evidence="1">The sequence shown here is derived from an EMBL/GenBank/DDBJ whole genome shotgun (WGS) entry which is preliminary data.</text>
</comment>
<dbReference type="Proteomes" id="UP000774000">
    <property type="component" value="Unassembled WGS sequence"/>
</dbReference>
<keyword evidence="2" id="KW-1185">Reference proteome</keyword>
<gene>
    <name evidence="1" type="ORF">JOC47_002576</name>
</gene>
<dbReference type="RefSeq" id="WP_204702454.1">
    <property type="nucleotide sequence ID" value="NZ_JAFBDQ010000015.1"/>
</dbReference>
<reference evidence="1" key="1">
    <citation type="submission" date="2021-01" db="EMBL/GenBank/DDBJ databases">
        <title>Genomic Encyclopedia of Type Strains, Phase IV (KMG-IV): sequencing the most valuable type-strain genomes for metagenomic binning, comparative biology and taxonomic classification.</title>
        <authorList>
            <person name="Goeker M."/>
        </authorList>
    </citation>
    <scope>NUCLEOTIDE SEQUENCE</scope>
    <source>
        <strain evidence="1">DSM 23230</strain>
    </source>
</reference>
<sequence>MADYDQQISENIKELDKKHQQLADLAEALVLISQNSERNYGISTGFKPQRGIYYIEKGRIKPLADIYPEAESCSLDKIKGFQLITSEENNEAEKLKITYYNNKTIILK</sequence>